<evidence type="ECO:0000313" key="1">
    <source>
        <dbReference type="EMBL" id="KAI4819033.1"/>
    </source>
</evidence>
<reference evidence="1" key="1">
    <citation type="submission" date="2022-05" db="EMBL/GenBank/DDBJ databases">
        <title>Chromosome-level genome of Chaenocephalus aceratus.</title>
        <authorList>
            <person name="Park H."/>
        </authorList>
    </citation>
    <scope>NUCLEOTIDE SEQUENCE</scope>
    <source>
        <strain evidence="1">KU_202001</strain>
    </source>
</reference>
<gene>
    <name evidence="1" type="ORF">KUCAC02_004314</name>
</gene>
<sequence>YRWRTGGGLIRGGQENTKAWHFCFVFDIYKEADKHSRRVTHQRLVPKRFPIELSWRGTVPRCRLALLPWFFGCQLVDGN</sequence>
<name>A0ACB9WY73_CHAAC</name>
<dbReference type="EMBL" id="CM043794">
    <property type="protein sequence ID" value="KAI4819033.1"/>
    <property type="molecule type" value="Genomic_DNA"/>
</dbReference>
<feature type="non-terminal residue" evidence="1">
    <location>
        <position position="1"/>
    </location>
</feature>
<organism evidence="1 2">
    <name type="scientific">Chaenocephalus aceratus</name>
    <name type="common">Blackfin icefish</name>
    <name type="synonym">Chaenichthys aceratus</name>
    <dbReference type="NCBI Taxonomy" id="36190"/>
    <lineage>
        <taxon>Eukaryota</taxon>
        <taxon>Metazoa</taxon>
        <taxon>Chordata</taxon>
        <taxon>Craniata</taxon>
        <taxon>Vertebrata</taxon>
        <taxon>Euteleostomi</taxon>
        <taxon>Actinopterygii</taxon>
        <taxon>Neopterygii</taxon>
        <taxon>Teleostei</taxon>
        <taxon>Neoteleostei</taxon>
        <taxon>Acanthomorphata</taxon>
        <taxon>Eupercaria</taxon>
        <taxon>Perciformes</taxon>
        <taxon>Notothenioidei</taxon>
        <taxon>Channichthyidae</taxon>
        <taxon>Chaenocephalus</taxon>
    </lineage>
</organism>
<dbReference type="Proteomes" id="UP001057452">
    <property type="component" value="Chromosome 10"/>
</dbReference>
<comment type="caution">
    <text evidence="1">The sequence shown here is derived from an EMBL/GenBank/DDBJ whole genome shotgun (WGS) entry which is preliminary data.</text>
</comment>
<accession>A0ACB9WY73</accession>
<keyword evidence="2" id="KW-1185">Reference proteome</keyword>
<protein>
    <submittedName>
        <fullName evidence="1">Uncharacterized protein</fullName>
    </submittedName>
</protein>
<evidence type="ECO:0000313" key="2">
    <source>
        <dbReference type="Proteomes" id="UP001057452"/>
    </source>
</evidence>
<proteinExistence type="predicted"/>